<sequence>MPIGRHNSDKTTASAIFYGLIWIITLLSRAADSLKGQACISRHVVEIYCQIALLAGNGLPRVQIGARPETAIFTKVTSDFGSIRVSANTQTQVGPNGPETTYG</sequence>
<organism evidence="1 2">
    <name type="scientific">Pseudomonas savastanoi</name>
    <name type="common">Pseudomonas syringae pv. savastanoi</name>
    <dbReference type="NCBI Taxonomy" id="29438"/>
    <lineage>
        <taxon>Bacteria</taxon>
        <taxon>Pseudomonadati</taxon>
        <taxon>Pseudomonadota</taxon>
        <taxon>Gammaproteobacteria</taxon>
        <taxon>Pseudomonadales</taxon>
        <taxon>Pseudomonadaceae</taxon>
        <taxon>Pseudomonas</taxon>
    </lineage>
</organism>
<protein>
    <submittedName>
        <fullName evidence="1">Uncharacterized protein</fullName>
    </submittedName>
</protein>
<name>A0A3M6AI98_PSESS</name>
<dbReference type="Proteomes" id="UP000272703">
    <property type="component" value="Unassembled WGS sequence"/>
</dbReference>
<gene>
    <name evidence="1" type="ORF">ALP16_200175</name>
</gene>
<comment type="caution">
    <text evidence="1">The sequence shown here is derived from an EMBL/GenBank/DDBJ whole genome shotgun (WGS) entry which is preliminary data.</text>
</comment>
<reference evidence="1 2" key="1">
    <citation type="submission" date="2018-08" db="EMBL/GenBank/DDBJ databases">
        <title>Recombination of ecologically and evolutionarily significant loci maintains genetic cohesion in the Pseudomonas syringae species complex.</title>
        <authorList>
            <person name="Dillon M."/>
            <person name="Thakur S."/>
            <person name="Almeida R.N.D."/>
            <person name="Weir B.S."/>
            <person name="Guttman D.S."/>
        </authorList>
    </citation>
    <scope>NUCLEOTIDE SEQUENCE [LARGE SCALE GENOMIC DNA]</scope>
    <source>
        <strain evidence="1 2">ICMP 11897</strain>
    </source>
</reference>
<proteinExistence type="predicted"/>
<dbReference type="AlphaFoldDB" id="A0A3M6AI98"/>
<accession>A0A3M6AI98</accession>
<evidence type="ECO:0000313" key="2">
    <source>
        <dbReference type="Proteomes" id="UP000272703"/>
    </source>
</evidence>
<evidence type="ECO:0000313" key="1">
    <source>
        <dbReference type="EMBL" id="RMV19007.1"/>
    </source>
</evidence>
<dbReference type="EMBL" id="RBUN01000221">
    <property type="protein sequence ID" value="RMV19007.1"/>
    <property type="molecule type" value="Genomic_DNA"/>
</dbReference>